<evidence type="ECO:0000313" key="2">
    <source>
        <dbReference type="Proteomes" id="UP001642464"/>
    </source>
</evidence>
<name>A0ABP0H7C6_9DINO</name>
<protein>
    <submittedName>
        <fullName evidence="1">Uncharacterized protein</fullName>
    </submittedName>
</protein>
<evidence type="ECO:0000313" key="1">
    <source>
        <dbReference type="EMBL" id="CAK8986098.1"/>
    </source>
</evidence>
<proteinExistence type="predicted"/>
<dbReference type="EMBL" id="CAXAMM010000126">
    <property type="protein sequence ID" value="CAK8986098.1"/>
    <property type="molecule type" value="Genomic_DNA"/>
</dbReference>
<accession>A0ABP0H7C6</accession>
<reference evidence="1 2" key="1">
    <citation type="submission" date="2024-02" db="EMBL/GenBank/DDBJ databases">
        <authorList>
            <person name="Chen Y."/>
            <person name="Shah S."/>
            <person name="Dougan E. K."/>
            <person name="Thang M."/>
            <person name="Chan C."/>
        </authorList>
    </citation>
    <scope>NUCLEOTIDE SEQUENCE [LARGE SCALE GENOMIC DNA]</scope>
</reference>
<dbReference type="Proteomes" id="UP001642464">
    <property type="component" value="Unassembled WGS sequence"/>
</dbReference>
<comment type="caution">
    <text evidence="1">The sequence shown here is derived from an EMBL/GenBank/DDBJ whole genome shotgun (WGS) entry which is preliminary data.</text>
</comment>
<organism evidence="1 2">
    <name type="scientific">Durusdinium trenchii</name>
    <dbReference type="NCBI Taxonomy" id="1381693"/>
    <lineage>
        <taxon>Eukaryota</taxon>
        <taxon>Sar</taxon>
        <taxon>Alveolata</taxon>
        <taxon>Dinophyceae</taxon>
        <taxon>Suessiales</taxon>
        <taxon>Symbiodiniaceae</taxon>
        <taxon>Durusdinium</taxon>
    </lineage>
</organism>
<keyword evidence="2" id="KW-1185">Reference proteome</keyword>
<gene>
    <name evidence="1" type="ORF">SCF082_LOCUS410</name>
</gene>
<sequence length="111" mass="13017">MFPGYKDKIWAKLPQGVKEYQVKSANDAFEKHIKQHQTWQGYLLAWKDQRIACFAVVFESSAVRAPFTEAEWEERKQYRSWDLVKFGYGLLALFLGPEPQVSTFSLIRKRG</sequence>